<evidence type="ECO:0000256" key="8">
    <source>
        <dbReference type="SAM" id="MobiDB-lite"/>
    </source>
</evidence>
<evidence type="ECO:0000256" key="2">
    <source>
        <dbReference type="ARBA" id="ARBA00022538"/>
    </source>
</evidence>
<dbReference type="InterPro" id="IPR014756">
    <property type="entry name" value="Ig_E-set"/>
</dbReference>
<keyword evidence="1 7" id="KW-0813">Transport</keyword>
<keyword evidence="2 7" id="KW-0633">Potassium transport</keyword>
<dbReference type="AlphaFoldDB" id="B8CCX1"/>
<feature type="compositionally biased region" description="Basic and acidic residues" evidence="8">
    <location>
        <begin position="193"/>
        <end position="208"/>
    </location>
</feature>
<dbReference type="eggNOG" id="ENOG502SMR4">
    <property type="taxonomic scope" value="Eukaryota"/>
</dbReference>
<dbReference type="GO" id="GO:0034765">
    <property type="term" value="P:regulation of monoatomic ion transmembrane transport"/>
    <property type="evidence" value="ECO:0000318"/>
    <property type="project" value="GO_Central"/>
</dbReference>
<dbReference type="InterPro" id="IPR016449">
    <property type="entry name" value="K_chnl_inward-rec_Kir"/>
</dbReference>
<feature type="region of interest" description="Disordered" evidence="8">
    <location>
        <begin position="163"/>
        <end position="229"/>
    </location>
</feature>
<reference evidence="10 11" key="1">
    <citation type="journal article" date="2004" name="Science">
        <title>The genome of the diatom Thalassiosira pseudonana: ecology, evolution, and metabolism.</title>
        <authorList>
            <person name="Armbrust E.V."/>
            <person name="Berges J.A."/>
            <person name="Bowler C."/>
            <person name="Green B.R."/>
            <person name="Martinez D."/>
            <person name="Putnam N.H."/>
            <person name="Zhou S."/>
            <person name="Allen A.E."/>
            <person name="Apt K.E."/>
            <person name="Bechner M."/>
            <person name="Brzezinski M.A."/>
            <person name="Chaal B.K."/>
            <person name="Chiovitti A."/>
            <person name="Davis A.K."/>
            <person name="Demarest M.S."/>
            <person name="Detter J.C."/>
            <person name="Glavina T."/>
            <person name="Goodstein D."/>
            <person name="Hadi M.Z."/>
            <person name="Hellsten U."/>
            <person name="Hildebrand M."/>
            <person name="Jenkins B.D."/>
            <person name="Jurka J."/>
            <person name="Kapitonov V.V."/>
            <person name="Kroger N."/>
            <person name="Lau W.W."/>
            <person name="Lane T.W."/>
            <person name="Larimer F.W."/>
            <person name="Lippmeier J.C."/>
            <person name="Lucas S."/>
            <person name="Medina M."/>
            <person name="Montsant A."/>
            <person name="Obornik M."/>
            <person name="Parker M.S."/>
            <person name="Palenik B."/>
            <person name="Pazour G.J."/>
            <person name="Richardson P.M."/>
            <person name="Rynearson T.A."/>
            <person name="Saito M.A."/>
            <person name="Schwartz D.C."/>
            <person name="Thamatrakoln K."/>
            <person name="Valentin K."/>
            <person name="Vardi A."/>
            <person name="Wilkerson F.P."/>
            <person name="Rokhsar D.S."/>
        </authorList>
    </citation>
    <scope>NUCLEOTIDE SEQUENCE [LARGE SCALE GENOMIC DNA]</scope>
    <source>
        <strain evidence="10 11">CCMP1335</strain>
    </source>
</reference>
<comment type="subcellular location">
    <subcellularLocation>
        <location evidence="7">Membrane</location>
        <topology evidence="7">Multi-pass membrane protein</topology>
    </subcellularLocation>
</comment>
<comment type="similarity">
    <text evidence="7">Belongs to the inward rectifier-type potassium channel (TC 1.A.2.1) family.</text>
</comment>
<dbReference type="GO" id="GO:0034702">
    <property type="term" value="C:monoatomic ion channel complex"/>
    <property type="evidence" value="ECO:0007669"/>
    <property type="project" value="UniProtKB-KW"/>
</dbReference>
<proteinExistence type="inferred from homology"/>
<evidence type="ECO:0000256" key="7">
    <source>
        <dbReference type="RuleBase" id="RU003822"/>
    </source>
</evidence>
<dbReference type="PANTHER" id="PTHR11767">
    <property type="entry name" value="INWARD RECTIFIER POTASSIUM CHANNEL"/>
    <property type="match status" value="1"/>
</dbReference>
<feature type="transmembrane region" description="Helical" evidence="9">
    <location>
        <begin position="387"/>
        <end position="405"/>
    </location>
</feature>
<dbReference type="InParanoid" id="B8CCX1"/>
<feature type="compositionally biased region" description="Basic and acidic residues" evidence="8">
    <location>
        <begin position="608"/>
        <end position="627"/>
    </location>
</feature>
<evidence type="ECO:0008006" key="12">
    <source>
        <dbReference type="Google" id="ProtNLM"/>
    </source>
</evidence>
<dbReference type="Gene3D" id="1.10.287.70">
    <property type="match status" value="1"/>
</dbReference>
<evidence type="ECO:0000256" key="4">
    <source>
        <dbReference type="ARBA" id="ARBA00022958"/>
    </source>
</evidence>
<dbReference type="GO" id="GO:1990573">
    <property type="term" value="P:potassium ion import across plasma membrane"/>
    <property type="evidence" value="ECO:0000318"/>
    <property type="project" value="GO_Central"/>
</dbReference>
<name>B8CCX1_THAPS</name>
<protein>
    <recommendedName>
        <fullName evidence="12">Potassium channel domain-containing protein</fullName>
    </recommendedName>
</protein>
<dbReference type="SUPFAM" id="SSF81296">
    <property type="entry name" value="E set domains"/>
    <property type="match status" value="1"/>
</dbReference>
<reference evidence="10 11" key="2">
    <citation type="journal article" date="2008" name="Nature">
        <title>The Phaeodactylum genome reveals the evolutionary history of diatom genomes.</title>
        <authorList>
            <person name="Bowler C."/>
            <person name="Allen A.E."/>
            <person name="Badger J.H."/>
            <person name="Grimwood J."/>
            <person name="Jabbari K."/>
            <person name="Kuo A."/>
            <person name="Maheswari U."/>
            <person name="Martens C."/>
            <person name="Maumus F."/>
            <person name="Otillar R.P."/>
            <person name="Rayko E."/>
            <person name="Salamov A."/>
            <person name="Vandepoele K."/>
            <person name="Beszteri B."/>
            <person name="Gruber A."/>
            <person name="Heijde M."/>
            <person name="Katinka M."/>
            <person name="Mock T."/>
            <person name="Valentin K."/>
            <person name="Verret F."/>
            <person name="Berges J.A."/>
            <person name="Brownlee C."/>
            <person name="Cadoret J.P."/>
            <person name="Chiovitti A."/>
            <person name="Choi C.J."/>
            <person name="Coesel S."/>
            <person name="De Martino A."/>
            <person name="Detter J.C."/>
            <person name="Durkin C."/>
            <person name="Falciatore A."/>
            <person name="Fournet J."/>
            <person name="Haruta M."/>
            <person name="Huysman M.J."/>
            <person name="Jenkins B.D."/>
            <person name="Jiroutova K."/>
            <person name="Jorgensen R.E."/>
            <person name="Joubert Y."/>
            <person name="Kaplan A."/>
            <person name="Kroger N."/>
            <person name="Kroth P.G."/>
            <person name="La Roche J."/>
            <person name="Lindquist E."/>
            <person name="Lommer M."/>
            <person name="Martin-Jezequel V."/>
            <person name="Lopez P.J."/>
            <person name="Lucas S."/>
            <person name="Mangogna M."/>
            <person name="McGinnis K."/>
            <person name="Medlin L.K."/>
            <person name="Montsant A."/>
            <person name="Oudot-Le Secq M.P."/>
            <person name="Napoli C."/>
            <person name="Obornik M."/>
            <person name="Parker M.S."/>
            <person name="Petit J.L."/>
            <person name="Porcel B.M."/>
            <person name="Poulsen N."/>
            <person name="Robison M."/>
            <person name="Rychlewski L."/>
            <person name="Rynearson T.A."/>
            <person name="Schmutz J."/>
            <person name="Shapiro H."/>
            <person name="Siaut M."/>
            <person name="Stanley M."/>
            <person name="Sussman M.R."/>
            <person name="Taylor A.R."/>
            <person name="Vardi A."/>
            <person name="von Dassow P."/>
            <person name="Vyverman W."/>
            <person name="Willis A."/>
            <person name="Wyrwicz L.S."/>
            <person name="Rokhsar D.S."/>
            <person name="Weissenbach J."/>
            <person name="Armbrust E.V."/>
            <person name="Green B.R."/>
            <person name="Van de Peer Y."/>
            <person name="Grigoriev I.V."/>
        </authorList>
    </citation>
    <scope>NUCLEOTIDE SEQUENCE [LARGE SCALE GENOMIC DNA]</scope>
    <source>
        <strain evidence="10 11">CCMP1335</strain>
    </source>
</reference>
<dbReference type="KEGG" id="tps:THAPSDRAFT_24946"/>
<evidence type="ECO:0000256" key="9">
    <source>
        <dbReference type="SAM" id="Phobius"/>
    </source>
</evidence>
<dbReference type="PANTHER" id="PTHR11767:SF102">
    <property type="entry name" value="INWARDLY RECTIFYING POTASSIUM CHANNEL 1, ISOFORM F"/>
    <property type="match status" value="1"/>
</dbReference>
<evidence type="ECO:0000313" key="10">
    <source>
        <dbReference type="EMBL" id="EED89022.1"/>
    </source>
</evidence>
<sequence length="804" mass="88986">MGSESDDEKPRKSSRRSSSDASGSGKSRTATTSTGKKMSKRRATNASYSDMSDVEAGGKTATSKGSSYKNNTKSTKKRASFADNGKNLKDSLTKPPIRFDNSMSGHNREVEVVSNNDDEASRRKYVVRDVSFSGSIIKREMNKSVLSEERGLLALHIAMGKVPQQSNSMNDSDRSGSGRDLRPSKFAAGTGGGDRDTKKASFSDEGGKNNRPKFKRPSFSGGSGRSNNDEIEESIAQSTSKCQMVFQRATSTDNTPNDDDAQDPLRVTLRRKNSRGTVNNDDEQLRSSMTSSSRPGIEKRKSLSSINSSVERNSTERPLLVSSVMKSFAIPGHVQAQQRRSLMSMEDQIYVPPKNRHKSIFQAMTLLAAGRLVDLVLWTYGASFGKVMFFFLTFYVCNIFIWAAVMNAVNLVSGGTCINGENYDELSASERYEFAFELAWSTFTTVGYGAVSPPGDVSGCYAIRLVCAFVAFIGVIFGSAHQFVLISFHLNYVLECQTTAAIMYSKLMRLLAQAHVTFSSTLCVQYGIGNEGSTVRFGQLNFRASVALTKLSAVSILGEDEDEDGESSAGSEDGFPVIEFRVINDRANQEGSEIWDAQIRGIVQLNKEKLTGGDRSPKNKGDLKDEAAGGESTLDLEKKVYYPITLTPDSHPHFSRIWYARHLLNAESPLLKREVRDMIAQDGKWDKDFNTHEEIRDCLNPFISLRVTLSGTSAVSASTVFAEHVYEFDDVCVGWRFANMVYEKKQRPYRSWWNTIFNRDEEDEDDDTGTMTKIDKALIHDIVPQPGGDFERLGDDIISQSPHP</sequence>
<organism evidence="10 11">
    <name type="scientific">Thalassiosira pseudonana</name>
    <name type="common">Marine diatom</name>
    <name type="synonym">Cyclotella nana</name>
    <dbReference type="NCBI Taxonomy" id="35128"/>
    <lineage>
        <taxon>Eukaryota</taxon>
        <taxon>Sar</taxon>
        <taxon>Stramenopiles</taxon>
        <taxon>Ochrophyta</taxon>
        <taxon>Bacillariophyta</taxon>
        <taxon>Coscinodiscophyceae</taxon>
        <taxon>Thalassiosirophycidae</taxon>
        <taxon>Thalassiosirales</taxon>
        <taxon>Thalassiosiraceae</taxon>
        <taxon>Thalassiosira</taxon>
    </lineage>
</organism>
<feature type="compositionally biased region" description="Low complexity" evidence="8">
    <location>
        <begin position="62"/>
        <end position="73"/>
    </location>
</feature>
<feature type="region of interest" description="Disordered" evidence="8">
    <location>
        <begin position="249"/>
        <end position="310"/>
    </location>
</feature>
<dbReference type="GO" id="GO:0005886">
    <property type="term" value="C:plasma membrane"/>
    <property type="evidence" value="ECO:0000318"/>
    <property type="project" value="GO_Central"/>
</dbReference>
<keyword evidence="9" id="KW-1133">Transmembrane helix</keyword>
<accession>B8CCX1</accession>
<feature type="compositionally biased region" description="Basic and acidic residues" evidence="8">
    <location>
        <begin position="171"/>
        <end position="183"/>
    </location>
</feature>
<feature type="transmembrane region" description="Helical" evidence="9">
    <location>
        <begin position="461"/>
        <end position="480"/>
    </location>
</feature>
<feature type="region of interest" description="Disordered" evidence="8">
    <location>
        <begin position="1"/>
        <end position="118"/>
    </location>
</feature>
<keyword evidence="6 7" id="KW-0407">Ion channel</keyword>
<dbReference type="Gene3D" id="2.60.40.1400">
    <property type="entry name" value="G protein-activated inward rectifier potassium channel 1"/>
    <property type="match status" value="1"/>
</dbReference>
<dbReference type="PaxDb" id="35128-Thaps24946"/>
<keyword evidence="7 9" id="KW-0812">Transmembrane</keyword>
<dbReference type="SUPFAM" id="SSF81324">
    <property type="entry name" value="Voltage-gated potassium channels"/>
    <property type="match status" value="1"/>
</dbReference>
<evidence type="ECO:0000256" key="5">
    <source>
        <dbReference type="ARBA" id="ARBA00023065"/>
    </source>
</evidence>
<dbReference type="InterPro" id="IPR013518">
    <property type="entry name" value="K_chnl_inward-rec_Kir_cyto"/>
</dbReference>
<evidence type="ECO:0000256" key="6">
    <source>
        <dbReference type="ARBA" id="ARBA00023303"/>
    </source>
</evidence>
<gene>
    <name evidence="10" type="ORF">THAPSDRAFT_24946</name>
</gene>
<dbReference type="RefSeq" id="XP_002294013.1">
    <property type="nucleotide sequence ID" value="XM_002293977.1"/>
</dbReference>
<keyword evidence="9" id="KW-0472">Membrane</keyword>
<keyword evidence="3 7" id="KW-0851">Voltage-gated channel</keyword>
<dbReference type="EMBL" id="CM000649">
    <property type="protein sequence ID" value="EED89022.1"/>
    <property type="molecule type" value="Genomic_DNA"/>
</dbReference>
<dbReference type="Proteomes" id="UP000001449">
    <property type="component" value="Chromosome 14"/>
</dbReference>
<feature type="region of interest" description="Disordered" evidence="8">
    <location>
        <begin position="608"/>
        <end position="630"/>
    </location>
</feature>
<keyword evidence="11" id="KW-1185">Reference proteome</keyword>
<feature type="compositionally biased region" description="Low complexity" evidence="8">
    <location>
        <begin position="19"/>
        <end position="28"/>
    </location>
</feature>
<dbReference type="HOGENOM" id="CLU_350408_0_0_1"/>
<dbReference type="GO" id="GO:0005242">
    <property type="term" value="F:inward rectifier potassium channel activity"/>
    <property type="evidence" value="ECO:0000318"/>
    <property type="project" value="GO_Central"/>
</dbReference>
<keyword evidence="5 7" id="KW-0406">Ion transport</keyword>
<keyword evidence="4 7" id="KW-0630">Potassium</keyword>
<dbReference type="GeneID" id="7451605"/>
<evidence type="ECO:0000256" key="3">
    <source>
        <dbReference type="ARBA" id="ARBA00022882"/>
    </source>
</evidence>
<evidence type="ECO:0000313" key="11">
    <source>
        <dbReference type="Proteomes" id="UP000001449"/>
    </source>
</evidence>
<evidence type="ECO:0000256" key="1">
    <source>
        <dbReference type="ARBA" id="ARBA00022448"/>
    </source>
</evidence>